<organism evidence="1">
    <name type="scientific">marine metagenome</name>
    <dbReference type="NCBI Taxonomy" id="408172"/>
    <lineage>
        <taxon>unclassified sequences</taxon>
        <taxon>metagenomes</taxon>
        <taxon>ecological metagenomes</taxon>
    </lineage>
</organism>
<accession>A0A382U767</accession>
<reference evidence="1" key="1">
    <citation type="submission" date="2018-05" db="EMBL/GenBank/DDBJ databases">
        <authorList>
            <person name="Lanie J.A."/>
            <person name="Ng W.-L."/>
            <person name="Kazmierczak K.M."/>
            <person name="Andrzejewski T.M."/>
            <person name="Davidsen T.M."/>
            <person name="Wayne K.J."/>
            <person name="Tettelin H."/>
            <person name="Glass J.I."/>
            <person name="Rusch D."/>
            <person name="Podicherti R."/>
            <person name="Tsui H.-C.T."/>
            <person name="Winkler M.E."/>
        </authorList>
    </citation>
    <scope>NUCLEOTIDE SEQUENCE</scope>
</reference>
<sequence>MEVMCSLIGGLMIKIKKLFFVSLLFLSGSLLSVSDANAAKQPNIVWFVIDDLSTNFSCCD</sequence>
<name>A0A382U767_9ZZZZ</name>
<dbReference type="AlphaFoldDB" id="A0A382U767"/>
<protein>
    <submittedName>
        <fullName evidence="1">Uncharacterized protein</fullName>
    </submittedName>
</protein>
<gene>
    <name evidence="1" type="ORF">METZ01_LOCUS382372</name>
</gene>
<dbReference type="EMBL" id="UINC01141650">
    <property type="protein sequence ID" value="SVD29518.1"/>
    <property type="molecule type" value="Genomic_DNA"/>
</dbReference>
<evidence type="ECO:0000313" key="1">
    <source>
        <dbReference type="EMBL" id="SVD29518.1"/>
    </source>
</evidence>
<proteinExistence type="predicted"/>